<sequence length="230" mass="26015">MKSKKVISQVAVLLVLANVLGVAFLDFQGMQHMRLTSTVVFLILFVWLKGYKNVLLLLAFFSLVCADFFIHFFETVRYANIALGFRGLAAICICLDILPKIIRLKYRPTTMVMLFSVALLNVFLLYKLLNLTQMATKDSSLAVVVLFYGALHVFLAILAFTYSYGYGTVEARFCLVFVYAIIISNVLTSSAYYLGFDILYYFSRPLYVLGLAGMLAYSVLDFDKKKPLEI</sequence>
<dbReference type="Proteomes" id="UP001589590">
    <property type="component" value="Unassembled WGS sequence"/>
</dbReference>
<feature type="transmembrane region" description="Helical" evidence="1">
    <location>
        <begin position="55"/>
        <end position="73"/>
    </location>
</feature>
<feature type="transmembrane region" description="Helical" evidence="1">
    <location>
        <begin position="201"/>
        <end position="220"/>
    </location>
</feature>
<feature type="transmembrane region" description="Helical" evidence="1">
    <location>
        <begin position="141"/>
        <end position="161"/>
    </location>
</feature>
<evidence type="ECO:0000313" key="3">
    <source>
        <dbReference type="Proteomes" id="UP001589590"/>
    </source>
</evidence>
<keyword evidence="1" id="KW-0472">Membrane</keyword>
<feature type="transmembrane region" description="Helical" evidence="1">
    <location>
        <begin position="79"/>
        <end position="98"/>
    </location>
</feature>
<name>A0ABV5H3Q7_9FLAO</name>
<evidence type="ECO:0008006" key="4">
    <source>
        <dbReference type="Google" id="ProtNLM"/>
    </source>
</evidence>
<accession>A0ABV5H3Q7</accession>
<gene>
    <name evidence="2" type="ORF">ACFFU1_16485</name>
</gene>
<keyword evidence="1" id="KW-0812">Transmembrane</keyword>
<keyword evidence="1" id="KW-1133">Transmembrane helix</keyword>
<evidence type="ECO:0000256" key="1">
    <source>
        <dbReference type="SAM" id="Phobius"/>
    </source>
</evidence>
<feature type="transmembrane region" description="Helical" evidence="1">
    <location>
        <begin position="110"/>
        <end position="129"/>
    </location>
</feature>
<proteinExistence type="predicted"/>
<feature type="transmembrane region" description="Helical" evidence="1">
    <location>
        <begin position="173"/>
        <end position="195"/>
    </location>
</feature>
<organism evidence="2 3">
    <name type="scientific">Algibacter miyuki</name>
    <dbReference type="NCBI Taxonomy" id="1306933"/>
    <lineage>
        <taxon>Bacteria</taxon>
        <taxon>Pseudomonadati</taxon>
        <taxon>Bacteroidota</taxon>
        <taxon>Flavobacteriia</taxon>
        <taxon>Flavobacteriales</taxon>
        <taxon>Flavobacteriaceae</taxon>
        <taxon>Algibacter</taxon>
    </lineage>
</organism>
<reference evidence="2 3" key="1">
    <citation type="submission" date="2024-09" db="EMBL/GenBank/DDBJ databases">
        <authorList>
            <person name="Sun Q."/>
            <person name="Mori K."/>
        </authorList>
    </citation>
    <scope>NUCLEOTIDE SEQUENCE [LARGE SCALE GENOMIC DNA]</scope>
    <source>
        <strain evidence="2 3">CECT 8300</strain>
    </source>
</reference>
<feature type="transmembrane region" description="Helical" evidence="1">
    <location>
        <begin position="31"/>
        <end position="48"/>
    </location>
</feature>
<protein>
    <recommendedName>
        <fullName evidence="4">YhhN-like protein</fullName>
    </recommendedName>
</protein>
<comment type="caution">
    <text evidence="2">The sequence shown here is derived from an EMBL/GenBank/DDBJ whole genome shotgun (WGS) entry which is preliminary data.</text>
</comment>
<dbReference type="RefSeq" id="WP_290270523.1">
    <property type="nucleotide sequence ID" value="NZ_JAUFQP010000010.1"/>
</dbReference>
<keyword evidence="3" id="KW-1185">Reference proteome</keyword>
<evidence type="ECO:0000313" key="2">
    <source>
        <dbReference type="EMBL" id="MFB9106507.1"/>
    </source>
</evidence>
<dbReference type="EMBL" id="JBHMFA010000017">
    <property type="protein sequence ID" value="MFB9106507.1"/>
    <property type="molecule type" value="Genomic_DNA"/>
</dbReference>